<evidence type="ECO:0000313" key="4">
    <source>
        <dbReference type="Proteomes" id="UP001341840"/>
    </source>
</evidence>
<protein>
    <submittedName>
        <fullName evidence="3">Uncharacterized protein</fullName>
    </submittedName>
</protein>
<keyword evidence="2" id="KW-1133">Transmembrane helix</keyword>
<organism evidence="3 4">
    <name type="scientific">Stylosanthes scabra</name>
    <dbReference type="NCBI Taxonomy" id="79078"/>
    <lineage>
        <taxon>Eukaryota</taxon>
        <taxon>Viridiplantae</taxon>
        <taxon>Streptophyta</taxon>
        <taxon>Embryophyta</taxon>
        <taxon>Tracheophyta</taxon>
        <taxon>Spermatophyta</taxon>
        <taxon>Magnoliopsida</taxon>
        <taxon>eudicotyledons</taxon>
        <taxon>Gunneridae</taxon>
        <taxon>Pentapetalae</taxon>
        <taxon>rosids</taxon>
        <taxon>fabids</taxon>
        <taxon>Fabales</taxon>
        <taxon>Fabaceae</taxon>
        <taxon>Papilionoideae</taxon>
        <taxon>50 kb inversion clade</taxon>
        <taxon>dalbergioids sensu lato</taxon>
        <taxon>Dalbergieae</taxon>
        <taxon>Pterocarpus clade</taxon>
        <taxon>Stylosanthes</taxon>
    </lineage>
</organism>
<evidence type="ECO:0000313" key="3">
    <source>
        <dbReference type="EMBL" id="MED6149783.1"/>
    </source>
</evidence>
<feature type="transmembrane region" description="Helical" evidence="2">
    <location>
        <begin position="88"/>
        <end position="114"/>
    </location>
</feature>
<keyword evidence="2" id="KW-0812">Transmembrane</keyword>
<accession>A0ABU6TPB8</accession>
<feature type="compositionally biased region" description="Basic and acidic residues" evidence="1">
    <location>
        <begin position="46"/>
        <end position="63"/>
    </location>
</feature>
<name>A0ABU6TPB8_9FABA</name>
<feature type="region of interest" description="Disordered" evidence="1">
    <location>
        <begin position="19"/>
        <end position="67"/>
    </location>
</feature>
<reference evidence="3 4" key="1">
    <citation type="journal article" date="2023" name="Plants (Basel)">
        <title>Bridging the Gap: Combining Genomics and Transcriptomics Approaches to Understand Stylosanthes scabra, an Orphan Legume from the Brazilian Caatinga.</title>
        <authorList>
            <person name="Ferreira-Neto J.R.C."/>
            <person name="da Silva M.D."/>
            <person name="Binneck E."/>
            <person name="de Melo N.F."/>
            <person name="da Silva R.H."/>
            <person name="de Melo A.L.T.M."/>
            <person name="Pandolfi V."/>
            <person name="Bustamante F.O."/>
            <person name="Brasileiro-Vidal A.C."/>
            <person name="Benko-Iseppon A.M."/>
        </authorList>
    </citation>
    <scope>NUCLEOTIDE SEQUENCE [LARGE SCALE GENOMIC DNA]</scope>
    <source>
        <tissue evidence="3">Leaves</tissue>
    </source>
</reference>
<comment type="caution">
    <text evidence="3">The sequence shown here is derived from an EMBL/GenBank/DDBJ whole genome shotgun (WGS) entry which is preliminary data.</text>
</comment>
<sequence>MQRTKNFITTDDIDPAKLTATKTEAWKDRSRSGPNEADNDENDTGETVKIDERRWWDNEKPERGSGVGEATIAWKGERVELFLSLSQGAAAVMVALLTAVTVTLLPLFSLILFFSL</sequence>
<keyword evidence="4" id="KW-1185">Reference proteome</keyword>
<evidence type="ECO:0000256" key="2">
    <source>
        <dbReference type="SAM" id="Phobius"/>
    </source>
</evidence>
<proteinExistence type="predicted"/>
<dbReference type="Proteomes" id="UP001341840">
    <property type="component" value="Unassembled WGS sequence"/>
</dbReference>
<keyword evidence="2" id="KW-0472">Membrane</keyword>
<dbReference type="EMBL" id="JASCZI010091284">
    <property type="protein sequence ID" value="MED6149783.1"/>
    <property type="molecule type" value="Genomic_DNA"/>
</dbReference>
<gene>
    <name evidence="3" type="ORF">PIB30_065876</name>
</gene>
<evidence type="ECO:0000256" key="1">
    <source>
        <dbReference type="SAM" id="MobiDB-lite"/>
    </source>
</evidence>